<dbReference type="InterPro" id="IPR038925">
    <property type="entry name" value="At3g17800-like"/>
</dbReference>
<accession>A0A427AI17</accession>
<protein>
    <recommendedName>
        <fullName evidence="3">UV-B-induced protein At3g17800, chloroplastic</fullName>
    </recommendedName>
</protein>
<name>A0A427AI17_ENSVE</name>
<dbReference type="EMBL" id="AMZH03002342">
    <property type="protein sequence ID" value="RRT75913.1"/>
    <property type="molecule type" value="Genomic_DNA"/>
</dbReference>
<evidence type="ECO:0000313" key="1">
    <source>
        <dbReference type="EMBL" id="RRT75913.1"/>
    </source>
</evidence>
<reference evidence="1 2" key="1">
    <citation type="journal article" date="2014" name="Agronomy (Basel)">
        <title>A Draft Genome Sequence for Ensete ventricosum, the Drought-Tolerant Tree Against Hunger.</title>
        <authorList>
            <person name="Harrison J."/>
            <person name="Moore K.A."/>
            <person name="Paszkiewicz K."/>
            <person name="Jones T."/>
            <person name="Grant M."/>
            <person name="Ambacheew D."/>
            <person name="Muzemil S."/>
            <person name="Studholme D.J."/>
        </authorList>
    </citation>
    <scope>NUCLEOTIDE SEQUENCE [LARGE SCALE GENOMIC DNA]</scope>
</reference>
<dbReference type="InterPro" id="IPR008479">
    <property type="entry name" value="DUF760"/>
</dbReference>
<dbReference type="PANTHER" id="PTHR31808:SF4">
    <property type="entry name" value="LIGASE, PUTATIVE (DUF760)-RELATED"/>
    <property type="match status" value="1"/>
</dbReference>
<dbReference type="PANTHER" id="PTHR31808">
    <property type="entry name" value="EXPRESSED PROTEIN"/>
    <property type="match status" value="1"/>
</dbReference>
<proteinExistence type="predicted"/>
<gene>
    <name evidence="1" type="ORF">B296_00015976</name>
</gene>
<organism evidence="1 2">
    <name type="scientific">Ensete ventricosum</name>
    <name type="common">Abyssinian banana</name>
    <name type="synonym">Musa ensete</name>
    <dbReference type="NCBI Taxonomy" id="4639"/>
    <lineage>
        <taxon>Eukaryota</taxon>
        <taxon>Viridiplantae</taxon>
        <taxon>Streptophyta</taxon>
        <taxon>Embryophyta</taxon>
        <taxon>Tracheophyta</taxon>
        <taxon>Spermatophyta</taxon>
        <taxon>Magnoliopsida</taxon>
        <taxon>Liliopsida</taxon>
        <taxon>Zingiberales</taxon>
        <taxon>Musaceae</taxon>
        <taxon>Ensete</taxon>
    </lineage>
</organism>
<dbReference type="Proteomes" id="UP000287651">
    <property type="component" value="Unassembled WGS sequence"/>
</dbReference>
<sequence>MEAATGLRSPQCLRKALGFSSRSCLLAIHGTNSLSFDPKPGYSTLWLKLDSPIGQFLSQILVSHPHLLPAAVDQQLEQLQTDREAEKNKEEPAPSGTDIINSGIETFRRIAEVKANERRTALEEILYALVVQKFVEADVSLVPAISQSTDPSSRVDHWPPQDEKFQRLHSPEAYEMIKNHLALILGQRVSDSNSVAPISKLRIGQVYAASVMYGYFLKRVDQRFQLEKSMNTLPWGSDKEEIAIKQAMPDESRPFTESRISNPELPSWSSPGFSQGAFGNGAKSSLLRSYVMSFDSDTLQRYVTIRSKEAFTTIEKHTEALFGRPEIVITPQGTIDSSKDELIKISFAGLRRLILEAITFGSFLWDVEGYVDSRYHFVTN</sequence>
<evidence type="ECO:0008006" key="3">
    <source>
        <dbReference type="Google" id="ProtNLM"/>
    </source>
</evidence>
<comment type="caution">
    <text evidence="1">The sequence shown here is derived from an EMBL/GenBank/DDBJ whole genome shotgun (WGS) entry which is preliminary data.</text>
</comment>
<evidence type="ECO:0000313" key="2">
    <source>
        <dbReference type="Proteomes" id="UP000287651"/>
    </source>
</evidence>
<dbReference type="Pfam" id="PF05542">
    <property type="entry name" value="DUF760"/>
    <property type="match status" value="1"/>
</dbReference>
<dbReference type="AlphaFoldDB" id="A0A427AI17"/>